<keyword evidence="3 5" id="KW-0378">Hydrolase</keyword>
<dbReference type="PANTHER" id="PTHR43213">
    <property type="entry name" value="BIFUNCTIONAL DTTP/UTP PYROPHOSPHATASE/METHYLTRANSFERASE PROTEIN-RELATED"/>
    <property type="match status" value="1"/>
</dbReference>
<comment type="similarity">
    <text evidence="5">Belongs to the Maf family.</text>
</comment>
<evidence type="ECO:0000256" key="2">
    <source>
        <dbReference type="ARBA" id="ARBA00022490"/>
    </source>
</evidence>
<dbReference type="HAMAP" id="MF_00528">
    <property type="entry name" value="Maf"/>
    <property type="match status" value="1"/>
</dbReference>
<proteinExistence type="inferred from homology"/>
<evidence type="ECO:0000313" key="7">
    <source>
        <dbReference type="Proteomes" id="UP001056381"/>
    </source>
</evidence>
<dbReference type="InterPro" id="IPR003697">
    <property type="entry name" value="Maf-like"/>
</dbReference>
<dbReference type="AlphaFoldDB" id="A0A9Q8U0P0"/>
<keyword evidence="4 5" id="KW-0546">Nucleotide metabolism</keyword>
<keyword evidence="7" id="KW-1185">Reference proteome</keyword>
<dbReference type="NCBIfam" id="TIGR00172">
    <property type="entry name" value="maf"/>
    <property type="match status" value="1"/>
</dbReference>
<sequence>MSRLEIVLASSSKIRRDIISNYDVDVIFYNPEINEEQLKQDNLNLNPRSLAALLAKSKALSLADKFSEKFIIGCDQICIFNGKIMSKPLNEDKAISNLKKLSGNTHNLFGAYCVTKGNEIIIEHQIECEMEMRNLTDSEIEEYVALDKPLESCGAYKFEANGFKLFKSVIGSLEAINGLPFADLKELIDAKI</sequence>
<comment type="subcellular location">
    <subcellularLocation>
        <location evidence="1 5">Cytoplasm</location>
    </subcellularLocation>
</comment>
<dbReference type="GO" id="GO:0009117">
    <property type="term" value="P:nucleotide metabolic process"/>
    <property type="evidence" value="ECO:0007669"/>
    <property type="project" value="UniProtKB-KW"/>
</dbReference>
<dbReference type="PIRSF" id="PIRSF006305">
    <property type="entry name" value="Maf"/>
    <property type="match status" value="1"/>
</dbReference>
<comment type="caution">
    <text evidence="5">Lacks conserved residue(s) required for the propagation of feature annotation.</text>
</comment>
<dbReference type="EMBL" id="CP097966">
    <property type="protein sequence ID" value="URQ63702.1"/>
    <property type="molecule type" value="Genomic_DNA"/>
</dbReference>
<protein>
    <recommendedName>
        <fullName evidence="5">Nucleoside triphosphate pyrophosphatase</fullName>
        <ecNumber evidence="5">3.6.1.9</ecNumber>
    </recommendedName>
    <alternativeName>
        <fullName evidence="5">Nucleotide pyrophosphatase</fullName>
        <shortName evidence="5">Nucleotide PPase</shortName>
    </alternativeName>
</protein>
<dbReference type="Pfam" id="PF02545">
    <property type="entry name" value="Maf"/>
    <property type="match status" value="1"/>
</dbReference>
<reference evidence="6" key="1">
    <citation type="submission" date="2022-05" db="EMBL/GenBank/DDBJ databases">
        <title>Single-amplified genomics reveal most streamlined microbe among free-living bacteria.</title>
        <authorList>
            <person name="Roda-Garcia J."/>
            <person name="Haro-Moreno J.M."/>
            <person name="Rodriguez-Valera F."/>
            <person name="Almagro-Moreno S."/>
            <person name="Lopez-Perez M."/>
        </authorList>
    </citation>
    <scope>NUCLEOTIDE SEQUENCE</scope>
    <source>
        <strain evidence="6">TMED112-D2-2</strain>
    </source>
</reference>
<comment type="cofactor">
    <cofactor evidence="5">
        <name>a divalent metal cation</name>
        <dbReference type="ChEBI" id="CHEBI:60240"/>
    </cofactor>
</comment>
<comment type="function">
    <text evidence="5">Nucleoside triphosphate pyrophosphatase. May have a dual role in cell division arrest and in preventing the incorporation of modified nucleotides into cellular nucleic acids.</text>
</comment>
<dbReference type="GO" id="GO:0047429">
    <property type="term" value="F:nucleoside triphosphate diphosphatase activity"/>
    <property type="evidence" value="ECO:0007669"/>
    <property type="project" value="UniProtKB-EC"/>
</dbReference>
<feature type="active site" description="Proton acceptor" evidence="5">
    <location>
        <position position="75"/>
    </location>
</feature>
<gene>
    <name evidence="6" type="ORF">M9B40_02770</name>
</gene>
<dbReference type="InterPro" id="IPR029001">
    <property type="entry name" value="ITPase-like_fam"/>
</dbReference>
<dbReference type="PANTHER" id="PTHR43213:SF10">
    <property type="entry name" value="7-METHYL-GTP PYROPHOSPHATASE"/>
    <property type="match status" value="1"/>
</dbReference>
<evidence type="ECO:0000256" key="3">
    <source>
        <dbReference type="ARBA" id="ARBA00022801"/>
    </source>
</evidence>
<evidence type="ECO:0000256" key="5">
    <source>
        <dbReference type="HAMAP-Rule" id="MF_00528"/>
    </source>
</evidence>
<organism evidence="6 7">
    <name type="scientific">SAR86 cluster bacterium</name>
    <dbReference type="NCBI Taxonomy" id="2030880"/>
    <lineage>
        <taxon>Bacteria</taxon>
        <taxon>Pseudomonadati</taxon>
        <taxon>Pseudomonadota</taxon>
        <taxon>Gammaproteobacteria</taxon>
        <taxon>SAR86 cluster</taxon>
    </lineage>
</organism>
<evidence type="ECO:0000256" key="1">
    <source>
        <dbReference type="ARBA" id="ARBA00004496"/>
    </source>
</evidence>
<name>A0A9Q8U0P0_9GAMM</name>
<comment type="catalytic activity">
    <reaction evidence="5">
        <text>a 2'-deoxyribonucleoside 5'-triphosphate + H2O = a 2'-deoxyribonucleoside 5'-phosphate + diphosphate + H(+)</text>
        <dbReference type="Rhea" id="RHEA:44644"/>
        <dbReference type="ChEBI" id="CHEBI:15377"/>
        <dbReference type="ChEBI" id="CHEBI:15378"/>
        <dbReference type="ChEBI" id="CHEBI:33019"/>
        <dbReference type="ChEBI" id="CHEBI:61560"/>
        <dbReference type="ChEBI" id="CHEBI:65317"/>
        <dbReference type="EC" id="3.6.1.9"/>
    </reaction>
</comment>
<dbReference type="EC" id="3.6.1.9" evidence="5"/>
<dbReference type="Gene3D" id="3.90.950.10">
    <property type="match status" value="1"/>
</dbReference>
<dbReference type="SUPFAM" id="SSF52972">
    <property type="entry name" value="ITPase-like"/>
    <property type="match status" value="1"/>
</dbReference>
<dbReference type="Proteomes" id="UP001056381">
    <property type="component" value="Chromosome"/>
</dbReference>
<accession>A0A9Q8U0P0</accession>
<keyword evidence="2 5" id="KW-0963">Cytoplasm</keyword>
<dbReference type="GO" id="GO:0005737">
    <property type="term" value="C:cytoplasm"/>
    <property type="evidence" value="ECO:0007669"/>
    <property type="project" value="UniProtKB-SubCell"/>
</dbReference>
<comment type="catalytic activity">
    <reaction evidence="5">
        <text>a ribonucleoside 5'-triphosphate + H2O = a ribonucleoside 5'-phosphate + diphosphate + H(+)</text>
        <dbReference type="Rhea" id="RHEA:23996"/>
        <dbReference type="ChEBI" id="CHEBI:15377"/>
        <dbReference type="ChEBI" id="CHEBI:15378"/>
        <dbReference type="ChEBI" id="CHEBI:33019"/>
        <dbReference type="ChEBI" id="CHEBI:58043"/>
        <dbReference type="ChEBI" id="CHEBI:61557"/>
        <dbReference type="EC" id="3.6.1.9"/>
    </reaction>
</comment>
<evidence type="ECO:0000256" key="4">
    <source>
        <dbReference type="ARBA" id="ARBA00023080"/>
    </source>
</evidence>
<evidence type="ECO:0000313" key="6">
    <source>
        <dbReference type="EMBL" id="URQ63702.1"/>
    </source>
</evidence>